<reference evidence="4 5" key="1">
    <citation type="submission" date="2020-10" db="EMBL/GenBank/DDBJ databases">
        <title>Sequencing the genomes of 1000 actinobacteria strains.</title>
        <authorList>
            <person name="Klenk H.-P."/>
        </authorList>
    </citation>
    <scope>NUCLEOTIDE SEQUENCE [LARGE SCALE GENOMIC DNA]</scope>
    <source>
        <strain evidence="4 5">DSM 15474</strain>
    </source>
</reference>
<keyword evidence="2" id="KW-0812">Transmembrane</keyword>
<keyword evidence="5" id="KW-1185">Reference proteome</keyword>
<gene>
    <name evidence="4" type="ORF">H4W26_001624</name>
</gene>
<evidence type="ECO:0000259" key="3">
    <source>
        <dbReference type="Pfam" id="PF07331"/>
    </source>
</evidence>
<dbReference type="InterPro" id="IPR009936">
    <property type="entry name" value="DUF1468"/>
</dbReference>
<evidence type="ECO:0000313" key="5">
    <source>
        <dbReference type="Proteomes" id="UP000636579"/>
    </source>
</evidence>
<feature type="compositionally biased region" description="Low complexity" evidence="1">
    <location>
        <begin position="20"/>
        <end position="29"/>
    </location>
</feature>
<accession>A0ABR9J7A1</accession>
<sequence length="198" mass="20904">MTTPMNPSPDTHTDSPPPVSSTETTPQSSLPGPAPAGEGTFWHGRSGLIMPGVIAAFSLYILIGVLTMDVGEADFPGPRFFPTILAVLGLILAAIIAAGILRHPEHPENQSGRTWRFHSDFQALGWTVGGFLAFAVLLPWLGWILAGGVAFWCAARGFGSRRPVFDILVSLFMSSVVYLAFSVALGLNLPSGILGGGF</sequence>
<evidence type="ECO:0000256" key="2">
    <source>
        <dbReference type="SAM" id="Phobius"/>
    </source>
</evidence>
<dbReference type="RefSeq" id="WP_318779810.1">
    <property type="nucleotide sequence ID" value="NZ_JADBEE010000001.1"/>
</dbReference>
<evidence type="ECO:0000313" key="4">
    <source>
        <dbReference type="EMBL" id="MBE1514869.1"/>
    </source>
</evidence>
<keyword evidence="2" id="KW-0472">Membrane</keyword>
<keyword evidence="2" id="KW-1133">Transmembrane helix</keyword>
<dbReference type="EMBL" id="JADBEE010000001">
    <property type="protein sequence ID" value="MBE1514869.1"/>
    <property type="molecule type" value="Genomic_DNA"/>
</dbReference>
<feature type="region of interest" description="Disordered" evidence="1">
    <location>
        <begin position="1"/>
        <end position="37"/>
    </location>
</feature>
<name>A0ABR9J7A1_9MICC</name>
<feature type="transmembrane region" description="Helical" evidence="2">
    <location>
        <begin position="123"/>
        <end position="155"/>
    </location>
</feature>
<feature type="transmembrane region" description="Helical" evidence="2">
    <location>
        <begin position="167"/>
        <end position="189"/>
    </location>
</feature>
<dbReference type="Proteomes" id="UP000636579">
    <property type="component" value="Unassembled WGS sequence"/>
</dbReference>
<protein>
    <submittedName>
        <fullName evidence="4">Tricarboxylic transport membrane protein</fullName>
    </submittedName>
</protein>
<feature type="transmembrane region" description="Helical" evidence="2">
    <location>
        <begin position="48"/>
        <end position="68"/>
    </location>
</feature>
<feature type="domain" description="DUF1468" evidence="3">
    <location>
        <begin position="49"/>
        <end position="190"/>
    </location>
</feature>
<organism evidence="4 5">
    <name type="scientific">Nesterenkonia halotolerans</name>
    <dbReference type="NCBI Taxonomy" id="225325"/>
    <lineage>
        <taxon>Bacteria</taxon>
        <taxon>Bacillati</taxon>
        <taxon>Actinomycetota</taxon>
        <taxon>Actinomycetes</taxon>
        <taxon>Micrococcales</taxon>
        <taxon>Micrococcaceae</taxon>
        <taxon>Nesterenkonia</taxon>
    </lineage>
</organism>
<feature type="transmembrane region" description="Helical" evidence="2">
    <location>
        <begin position="80"/>
        <end position="103"/>
    </location>
</feature>
<dbReference type="Pfam" id="PF07331">
    <property type="entry name" value="TctB"/>
    <property type="match status" value="1"/>
</dbReference>
<proteinExistence type="predicted"/>
<comment type="caution">
    <text evidence="4">The sequence shown here is derived from an EMBL/GenBank/DDBJ whole genome shotgun (WGS) entry which is preliminary data.</text>
</comment>
<evidence type="ECO:0000256" key="1">
    <source>
        <dbReference type="SAM" id="MobiDB-lite"/>
    </source>
</evidence>